<evidence type="ECO:0000259" key="2">
    <source>
        <dbReference type="PROSITE" id="PS50801"/>
    </source>
</evidence>
<evidence type="ECO:0000256" key="1">
    <source>
        <dbReference type="ARBA" id="ARBA00022553"/>
    </source>
</evidence>
<accession>A0A370GP56</accession>
<keyword evidence="4" id="KW-1185">Reference proteome</keyword>
<comment type="caution">
    <text evidence="3">The sequence shown here is derived from an EMBL/GenBank/DDBJ whole genome shotgun (WGS) entry which is preliminary data.</text>
</comment>
<dbReference type="SUPFAM" id="SSF52091">
    <property type="entry name" value="SpoIIaa-like"/>
    <property type="match status" value="1"/>
</dbReference>
<dbReference type="Proteomes" id="UP000255326">
    <property type="component" value="Unassembled WGS sequence"/>
</dbReference>
<dbReference type="RefSeq" id="WP_114744372.1">
    <property type="nucleotide sequence ID" value="NZ_QQAY01000002.1"/>
</dbReference>
<keyword evidence="1" id="KW-0597">Phosphoprotein</keyword>
<dbReference type="InterPro" id="IPR051932">
    <property type="entry name" value="Bact_StressResp_Reg"/>
</dbReference>
<evidence type="ECO:0000313" key="3">
    <source>
        <dbReference type="EMBL" id="RDI45518.1"/>
    </source>
</evidence>
<sequence length="279" mass="31692">MDQELYQYLVEHLNEITDEWLKMRDEKNGSVYSKDANTDTVELLRKQNELTNMTVSSVLLEDKDKFNEQLEQWAVTVAHSRAESQTPIYEVLWALSKVREVYWRFVERFSNANNITVSAMGEWASKINSAFDQLNIDFAEKYYNLVTRRLVSQQNLISELSSPVIPISQSKGILPLIGDIDTLRAKLILETIPGKCMESQVDHLFIDLSGVSIIDTMVAHEIFQLIQVLGLLGVQATLTGIRPEIAQTSVQLGLNFSQIPTYSTLRLALENAEKEPVIL</sequence>
<dbReference type="OrthoDB" id="9800154at2"/>
<dbReference type="InterPro" id="IPR036513">
    <property type="entry name" value="STAS_dom_sf"/>
</dbReference>
<dbReference type="PANTHER" id="PTHR33745:SF3">
    <property type="entry name" value="RSBT CO-ANTAGONIST PROTEIN RSBRC"/>
    <property type="match status" value="1"/>
</dbReference>
<gene>
    <name evidence="3" type="ORF">DFR59_102146</name>
</gene>
<reference evidence="3 4" key="1">
    <citation type="submission" date="2018-07" db="EMBL/GenBank/DDBJ databases">
        <title>Genomic Encyclopedia of Type Strains, Phase IV (KMG-IV): sequencing the most valuable type-strain genomes for metagenomic binning, comparative biology and taxonomic classification.</title>
        <authorList>
            <person name="Goeker M."/>
        </authorList>
    </citation>
    <scope>NUCLEOTIDE SEQUENCE [LARGE SCALE GENOMIC DNA]</scope>
    <source>
        <strain evidence="3 4">DSM 25281</strain>
    </source>
</reference>
<name>A0A370GP56_9BACI</name>
<dbReference type="PANTHER" id="PTHR33745">
    <property type="entry name" value="RSBT ANTAGONIST PROTEIN RSBS-RELATED"/>
    <property type="match status" value="1"/>
</dbReference>
<dbReference type="PROSITE" id="PS50801">
    <property type="entry name" value="STAS"/>
    <property type="match status" value="1"/>
</dbReference>
<dbReference type="InterPro" id="IPR002645">
    <property type="entry name" value="STAS_dom"/>
</dbReference>
<dbReference type="Gene3D" id="3.30.750.24">
    <property type="entry name" value="STAS domain"/>
    <property type="match status" value="1"/>
</dbReference>
<evidence type="ECO:0000313" key="4">
    <source>
        <dbReference type="Proteomes" id="UP000255326"/>
    </source>
</evidence>
<dbReference type="Pfam" id="PF01740">
    <property type="entry name" value="STAS"/>
    <property type="match status" value="1"/>
</dbReference>
<dbReference type="AlphaFoldDB" id="A0A370GP56"/>
<organism evidence="3 4">
    <name type="scientific">Falsibacillus pallidus</name>
    <dbReference type="NCBI Taxonomy" id="493781"/>
    <lineage>
        <taxon>Bacteria</taxon>
        <taxon>Bacillati</taxon>
        <taxon>Bacillota</taxon>
        <taxon>Bacilli</taxon>
        <taxon>Bacillales</taxon>
        <taxon>Bacillaceae</taxon>
        <taxon>Falsibacillus</taxon>
    </lineage>
</organism>
<dbReference type="EMBL" id="QQAY01000002">
    <property type="protein sequence ID" value="RDI45518.1"/>
    <property type="molecule type" value="Genomic_DNA"/>
</dbReference>
<dbReference type="CDD" id="cd07041">
    <property type="entry name" value="STAS_RsbR_RsbS_like"/>
    <property type="match status" value="1"/>
</dbReference>
<feature type="domain" description="STAS" evidence="2">
    <location>
        <begin position="161"/>
        <end position="272"/>
    </location>
</feature>
<protein>
    <submittedName>
        <fullName evidence="3">RsbT co-antagonist protein RsbR</fullName>
    </submittedName>
</protein>
<proteinExistence type="predicted"/>
<dbReference type="Gene3D" id="1.10.490.70">
    <property type="entry name" value="Histidine kinase N-terminal domain"/>
    <property type="match status" value="1"/>
</dbReference>